<dbReference type="PANTHER" id="PTHR43647">
    <property type="entry name" value="DEHYDROGENASE"/>
    <property type="match status" value="1"/>
</dbReference>
<gene>
    <name evidence="7" type="ORF">B0T11DRAFT_315966</name>
</gene>
<evidence type="ECO:0000256" key="2">
    <source>
        <dbReference type="ARBA" id="ARBA00022857"/>
    </source>
</evidence>
<name>A0A8K0TN10_9PEZI</name>
<comment type="caution">
    <text evidence="7">The sequence shown here is derived from an EMBL/GenBank/DDBJ whole genome shotgun (WGS) entry which is preliminary data.</text>
</comment>
<evidence type="ECO:0000256" key="6">
    <source>
        <dbReference type="ARBA" id="ARBA00023593"/>
    </source>
</evidence>
<comment type="similarity">
    <text evidence="6">Belongs to the short-chain dehydrogenases/reductases (SDR) family. ERG27 subfamily.</text>
</comment>
<dbReference type="InterPro" id="IPR051593">
    <property type="entry name" value="Ergosterol_Biosynth_ERG27"/>
</dbReference>
<dbReference type="GO" id="GO:0006696">
    <property type="term" value="P:ergosterol biosynthetic process"/>
    <property type="evidence" value="ECO:0007669"/>
    <property type="project" value="TreeGrafter"/>
</dbReference>
<keyword evidence="5" id="KW-0443">Lipid metabolism</keyword>
<protein>
    <recommendedName>
        <fullName evidence="9">3-keto-steroid reductase</fullName>
    </recommendedName>
</protein>
<keyword evidence="8" id="KW-1185">Reference proteome</keyword>
<evidence type="ECO:0000256" key="5">
    <source>
        <dbReference type="ARBA" id="ARBA00023098"/>
    </source>
</evidence>
<dbReference type="GO" id="GO:0000253">
    <property type="term" value="F:3-beta-hydroxysteroid 3-dehydrogenase (NADP+) activity"/>
    <property type="evidence" value="ECO:0007669"/>
    <property type="project" value="TreeGrafter"/>
</dbReference>
<keyword evidence="1" id="KW-0444">Lipid biosynthesis</keyword>
<dbReference type="Gene3D" id="3.40.50.720">
    <property type="entry name" value="NAD(P)-binding Rossmann-like Domain"/>
    <property type="match status" value="1"/>
</dbReference>
<dbReference type="Proteomes" id="UP000813385">
    <property type="component" value="Unassembled WGS sequence"/>
</dbReference>
<dbReference type="EMBL" id="JAGPXD010000002">
    <property type="protein sequence ID" value="KAH7367532.1"/>
    <property type="molecule type" value="Genomic_DNA"/>
</dbReference>
<keyword evidence="3" id="KW-0752">Steroid biosynthesis</keyword>
<evidence type="ECO:0000256" key="3">
    <source>
        <dbReference type="ARBA" id="ARBA00022955"/>
    </source>
</evidence>
<proteinExistence type="inferred from homology"/>
<evidence type="ECO:0000256" key="4">
    <source>
        <dbReference type="ARBA" id="ARBA00023002"/>
    </source>
</evidence>
<dbReference type="PANTHER" id="PTHR43647:SF1">
    <property type="entry name" value="3-KETO-STEROID REDUCTASE ERG27"/>
    <property type="match status" value="1"/>
</dbReference>
<organism evidence="7 8">
    <name type="scientific">Plectosphaerella cucumerina</name>
    <dbReference type="NCBI Taxonomy" id="40658"/>
    <lineage>
        <taxon>Eukaryota</taxon>
        <taxon>Fungi</taxon>
        <taxon>Dikarya</taxon>
        <taxon>Ascomycota</taxon>
        <taxon>Pezizomycotina</taxon>
        <taxon>Sordariomycetes</taxon>
        <taxon>Hypocreomycetidae</taxon>
        <taxon>Glomerellales</taxon>
        <taxon>Plectosphaerellaceae</taxon>
        <taxon>Plectosphaerella</taxon>
    </lineage>
</organism>
<evidence type="ECO:0000256" key="1">
    <source>
        <dbReference type="ARBA" id="ARBA00022516"/>
    </source>
</evidence>
<evidence type="ECO:0000313" key="7">
    <source>
        <dbReference type="EMBL" id="KAH7367532.1"/>
    </source>
</evidence>
<keyword evidence="2" id="KW-0521">NADP</keyword>
<dbReference type="InterPro" id="IPR036291">
    <property type="entry name" value="NAD(P)-bd_dom_sf"/>
</dbReference>
<keyword evidence="4" id="KW-0560">Oxidoreductase</keyword>
<dbReference type="SUPFAM" id="SSF51735">
    <property type="entry name" value="NAD(P)-binding Rossmann-fold domains"/>
    <property type="match status" value="1"/>
</dbReference>
<dbReference type="GO" id="GO:0005811">
    <property type="term" value="C:lipid droplet"/>
    <property type="evidence" value="ECO:0007669"/>
    <property type="project" value="TreeGrafter"/>
</dbReference>
<evidence type="ECO:0008006" key="9">
    <source>
        <dbReference type="Google" id="ProtNLM"/>
    </source>
</evidence>
<accession>A0A8K0TN10</accession>
<dbReference type="GO" id="GO:0005789">
    <property type="term" value="C:endoplasmic reticulum membrane"/>
    <property type="evidence" value="ECO:0007669"/>
    <property type="project" value="TreeGrafter"/>
</dbReference>
<dbReference type="GO" id="GO:0005741">
    <property type="term" value="C:mitochondrial outer membrane"/>
    <property type="evidence" value="ECO:0007669"/>
    <property type="project" value="TreeGrafter"/>
</dbReference>
<dbReference type="AlphaFoldDB" id="A0A8K0TN10"/>
<sequence>MSRAPWDKVASHEQLFVLITGANSGVGLGAGERMIDEFLAKRSLSSHLILIPTARSVRKSRETIEALRKHLHKSANSEAFAARARSLSSDSSYDPQDTIDRVHLLAVQVDLCSLDSIYGVADQLVGGTVGDPTDKTGTEYTIPKLDAVILNAGFGGWTHVHWPGLIKMFLTKGLIQMCTWPTFKVAEPGRVVSHEPAKGGESSPHVLGEVFCSNVFGHYVLVHELLPLLSRASPSEAPGRIIWTSSVEPAARHFSLNDPQGIKSRAPYESSKRLTDLLALTYRFPASQKQGATSFLTIEDPETRKAKPYPPVILLTHPGIVHSALFPLTWALLWLYKLAMYLTRWIGSPWHPVTGYLGATASVWAVLEEDLETQEAHKVKWGSSTDVWGNALIKTTEVEGWGWDGTVVTREELEKEKAARVMRRLSGRRGDCVDTTAESRVEFEEVGAKAWGEMERLRREWDGITGRR</sequence>
<reference evidence="7" key="1">
    <citation type="journal article" date="2021" name="Nat. Commun.">
        <title>Genetic determinants of endophytism in the Arabidopsis root mycobiome.</title>
        <authorList>
            <person name="Mesny F."/>
            <person name="Miyauchi S."/>
            <person name="Thiergart T."/>
            <person name="Pickel B."/>
            <person name="Atanasova L."/>
            <person name="Karlsson M."/>
            <person name="Huettel B."/>
            <person name="Barry K.W."/>
            <person name="Haridas S."/>
            <person name="Chen C."/>
            <person name="Bauer D."/>
            <person name="Andreopoulos W."/>
            <person name="Pangilinan J."/>
            <person name="LaButti K."/>
            <person name="Riley R."/>
            <person name="Lipzen A."/>
            <person name="Clum A."/>
            <person name="Drula E."/>
            <person name="Henrissat B."/>
            <person name="Kohler A."/>
            <person name="Grigoriev I.V."/>
            <person name="Martin F.M."/>
            <person name="Hacquard S."/>
        </authorList>
    </citation>
    <scope>NUCLEOTIDE SEQUENCE</scope>
    <source>
        <strain evidence="7">MPI-CAGE-AT-0016</strain>
    </source>
</reference>
<dbReference type="OrthoDB" id="9989144at2759"/>
<evidence type="ECO:0000313" key="8">
    <source>
        <dbReference type="Proteomes" id="UP000813385"/>
    </source>
</evidence>